<dbReference type="InterPro" id="IPR036514">
    <property type="entry name" value="SGNH_hydro_sf"/>
</dbReference>
<dbReference type="Gene3D" id="3.40.50.1110">
    <property type="entry name" value="SGNH hydrolase"/>
    <property type="match status" value="1"/>
</dbReference>
<accession>A0A0D6LML4</accession>
<reference evidence="2 3" key="1">
    <citation type="submission" date="2013-05" db="EMBL/GenBank/DDBJ databases">
        <title>Draft genome of the parasitic nematode Anyclostoma ceylanicum.</title>
        <authorList>
            <person name="Mitreva M."/>
        </authorList>
    </citation>
    <scope>NUCLEOTIDE SEQUENCE [LARGE SCALE GENOMIC DNA]</scope>
</reference>
<dbReference type="GO" id="GO:0004620">
    <property type="term" value="F:phospholipase activity"/>
    <property type="evidence" value="ECO:0007669"/>
    <property type="project" value="InterPro"/>
</dbReference>
<dbReference type="SUPFAM" id="SSF52266">
    <property type="entry name" value="SGNH hydrolase"/>
    <property type="match status" value="1"/>
</dbReference>
<dbReference type="PANTHER" id="PTHR21325:SF26">
    <property type="entry name" value="LIPASE_GDSL DOMAIN-CONTAINING PROTEIN"/>
    <property type="match status" value="1"/>
</dbReference>
<name>A0A0D6LML4_9BILA</name>
<dbReference type="InterPro" id="IPR038885">
    <property type="entry name" value="PLB1"/>
</dbReference>
<dbReference type="InterPro" id="IPR001087">
    <property type="entry name" value="GDSL"/>
</dbReference>
<evidence type="ECO:0000313" key="2">
    <source>
        <dbReference type="EMBL" id="EPB68872.1"/>
    </source>
</evidence>
<dbReference type="EMBL" id="KE125368">
    <property type="protein sequence ID" value="EPB68872.1"/>
    <property type="molecule type" value="Genomic_DNA"/>
</dbReference>
<feature type="region of interest" description="Disordered" evidence="1">
    <location>
        <begin position="155"/>
        <end position="196"/>
    </location>
</feature>
<dbReference type="AlphaFoldDB" id="A0A0D6LML4"/>
<dbReference type="Proteomes" id="UP000054495">
    <property type="component" value="Unassembled WGS sequence"/>
</dbReference>
<dbReference type="PANTHER" id="PTHR21325">
    <property type="entry name" value="PHOSPHOLIPASE B, PLB1"/>
    <property type="match status" value="1"/>
</dbReference>
<proteinExistence type="predicted"/>
<evidence type="ECO:0000256" key="1">
    <source>
        <dbReference type="SAM" id="MobiDB-lite"/>
    </source>
</evidence>
<protein>
    <submittedName>
        <fullName evidence="2">Uncharacterized protein</fullName>
    </submittedName>
</protein>
<dbReference type="GO" id="GO:0006644">
    <property type="term" value="P:phospholipid metabolic process"/>
    <property type="evidence" value="ECO:0007669"/>
    <property type="project" value="TreeGrafter"/>
</dbReference>
<feature type="compositionally biased region" description="Basic and acidic residues" evidence="1">
    <location>
        <begin position="155"/>
        <end position="165"/>
    </location>
</feature>
<keyword evidence="3" id="KW-1185">Reference proteome</keyword>
<sequence>MSVPIWPVISATAAEKEAEREDKAREATAGVLGRHSRHQQIFLVELISIGSIHRGTRKRRLVERSHKSPSKSSGDFKLVDVFLADEEMLITWEPRPAVKTCPAELFRSESANNRQTAIDMWRHALNDQFSYQRLPPRAAQSDSKSSIGEVSGRHDFGAWDRDTHKQPHKRTKTLGGELHCDPEVMKPSPTVPSNVNKVRPADLKVIAALGDSITVKNYPTGTVVLTKPTSRKHRKFFEVASLSKDYEDDVTRDIYPGNSYIIGGDGTLEEQITVGKVLREFNPNLVGLSHGTGYNNTVFNVAVGGMTSEDMPRQARDLIKRMKKKGEPITREAYKANLVEAISLLRESLNRTIVSIVSMWNSQLVFDAQSLIEKGKRMQCGDHYMEKRDILCNEYRKVAYEIQNERRFDNEDFTVVVQGFMDNIQDAFRNKDGAYDKSFYAEDMFHLSKYGNGVIGKFLWNSMLEPVGKKSDDVQLGHDSIPLKCPTRERPFVQTLSNK</sequence>
<organism evidence="2 3">
    <name type="scientific">Ancylostoma ceylanicum</name>
    <dbReference type="NCBI Taxonomy" id="53326"/>
    <lineage>
        <taxon>Eukaryota</taxon>
        <taxon>Metazoa</taxon>
        <taxon>Ecdysozoa</taxon>
        <taxon>Nematoda</taxon>
        <taxon>Chromadorea</taxon>
        <taxon>Rhabditida</taxon>
        <taxon>Rhabditina</taxon>
        <taxon>Rhabditomorpha</taxon>
        <taxon>Strongyloidea</taxon>
        <taxon>Ancylostomatidae</taxon>
        <taxon>Ancylostomatinae</taxon>
        <taxon>Ancylostoma</taxon>
    </lineage>
</organism>
<gene>
    <name evidence="2" type="ORF">ANCCEY_12036</name>
</gene>
<dbReference type="Pfam" id="PF00657">
    <property type="entry name" value="Lipase_GDSL"/>
    <property type="match status" value="1"/>
</dbReference>
<evidence type="ECO:0000313" key="3">
    <source>
        <dbReference type="Proteomes" id="UP000054495"/>
    </source>
</evidence>